<dbReference type="PROSITE" id="PS00107">
    <property type="entry name" value="PROTEIN_KINASE_ATP"/>
    <property type="match status" value="1"/>
</dbReference>
<keyword evidence="3" id="KW-0812">Transmembrane</keyword>
<dbReference type="AlphaFoldDB" id="A0AAV1QTQ3"/>
<dbReference type="Gene3D" id="1.10.510.10">
    <property type="entry name" value="Transferase(Phosphotransferase) domain 1"/>
    <property type="match status" value="1"/>
</dbReference>
<dbReference type="InterPro" id="IPR051824">
    <property type="entry name" value="LRR_Rcpt-Like_S/T_Kinase"/>
</dbReference>
<evidence type="ECO:0000256" key="4">
    <source>
        <dbReference type="SAM" id="SignalP"/>
    </source>
</evidence>
<dbReference type="GO" id="GO:0016020">
    <property type="term" value="C:membrane"/>
    <property type="evidence" value="ECO:0007669"/>
    <property type="project" value="UniProtKB-SubCell"/>
</dbReference>
<dbReference type="EMBL" id="CAWUPB010000816">
    <property type="protein sequence ID" value="CAK7324988.1"/>
    <property type="molecule type" value="Genomic_DNA"/>
</dbReference>
<dbReference type="InterPro" id="IPR001245">
    <property type="entry name" value="Ser-Thr/Tyr_kinase_cat_dom"/>
</dbReference>
<dbReference type="GO" id="GO:0004672">
    <property type="term" value="F:protein kinase activity"/>
    <property type="evidence" value="ECO:0007669"/>
    <property type="project" value="InterPro"/>
</dbReference>
<reference evidence="6 7" key="1">
    <citation type="submission" date="2024-01" db="EMBL/GenBank/DDBJ databases">
        <authorList>
            <person name="Waweru B."/>
        </authorList>
    </citation>
    <scope>NUCLEOTIDE SEQUENCE [LARGE SCALE GENOMIC DNA]</scope>
</reference>
<keyword evidence="3" id="KW-1133">Transmembrane helix</keyword>
<name>A0AAV1QTQ3_9ROSI</name>
<keyword evidence="3" id="KW-0472">Membrane</keyword>
<keyword evidence="2" id="KW-0067">ATP-binding</keyword>
<dbReference type="InterPro" id="IPR017441">
    <property type="entry name" value="Protein_kinase_ATP_BS"/>
</dbReference>
<evidence type="ECO:0000256" key="3">
    <source>
        <dbReference type="SAM" id="Phobius"/>
    </source>
</evidence>
<accession>A0AAV1QTQ3</accession>
<gene>
    <name evidence="6" type="ORF">DCAF_LOCUS2659</name>
</gene>
<dbReference type="InterPro" id="IPR011009">
    <property type="entry name" value="Kinase-like_dom_sf"/>
</dbReference>
<dbReference type="PANTHER" id="PTHR48006">
    <property type="entry name" value="LEUCINE-RICH REPEAT-CONTAINING PROTEIN DDB_G0281931-RELATED"/>
    <property type="match status" value="1"/>
</dbReference>
<dbReference type="SUPFAM" id="SSF56112">
    <property type="entry name" value="Protein kinase-like (PK-like)"/>
    <property type="match status" value="1"/>
</dbReference>
<feature type="signal peptide" evidence="4">
    <location>
        <begin position="1"/>
        <end position="19"/>
    </location>
</feature>
<dbReference type="Proteomes" id="UP001314170">
    <property type="component" value="Unassembled WGS sequence"/>
</dbReference>
<evidence type="ECO:0000313" key="6">
    <source>
        <dbReference type="EMBL" id="CAK7324988.1"/>
    </source>
</evidence>
<evidence type="ECO:0000259" key="5">
    <source>
        <dbReference type="PROSITE" id="PS50011"/>
    </source>
</evidence>
<dbReference type="Gene3D" id="3.30.200.20">
    <property type="entry name" value="Phosphorylase Kinase, domain 1"/>
    <property type="match status" value="1"/>
</dbReference>
<proteinExistence type="predicted"/>
<feature type="chain" id="PRO_5043337329" description="Protein kinase domain-containing protein" evidence="4">
    <location>
        <begin position="20"/>
        <end position="425"/>
    </location>
</feature>
<dbReference type="PROSITE" id="PS50011">
    <property type="entry name" value="PROTEIN_KINASE_DOM"/>
    <property type="match status" value="1"/>
</dbReference>
<keyword evidence="2" id="KW-0547">Nucleotide-binding</keyword>
<evidence type="ECO:0000256" key="1">
    <source>
        <dbReference type="ARBA" id="ARBA00004479"/>
    </source>
</evidence>
<feature type="domain" description="Protein kinase" evidence="5">
    <location>
        <begin position="127"/>
        <end position="390"/>
    </location>
</feature>
<keyword evidence="4" id="KW-0732">Signal</keyword>
<dbReference type="InterPro" id="IPR000719">
    <property type="entry name" value="Prot_kinase_dom"/>
</dbReference>
<sequence length="425" mass="48364">MALKAILAILLIHILSVAGNEYISFRENHGSQDKHWTKLGSSFKSGFEIGFAFSSVSILTIFVSYCVPWTRLNKRKRNKVMMKSPLMASLIARQDNKRKEANMQISKFEKLIRRVSFEAIKKATASFDRDNVIGVGKTGTTYKAALPYDCFTAVKRLHNNSHSENRFMSELMMLSRFRHINLVPLLGICTESRERILVYKYMPNGNLYDWLHNLRPVKGETKILDWHIRVKITLGIARGLSWLHSYNAFQIAHLKISSSCILLDKYFEPKLSNFGEAMLISCTDNSSVNSKFWETAFVKEDVRGFGVVLLELITGVDFSNMTDSSNSILNERIDHLLSSSNSYSVIDKSLIGQGFDAEIFQMLKVACNCVDSIPDRRPTMLQVYEDIKAIRERCEQVNDSDMLMQPEVLPVPSENSTVEIEIAES</sequence>
<organism evidence="6 7">
    <name type="scientific">Dovyalis caffra</name>
    <dbReference type="NCBI Taxonomy" id="77055"/>
    <lineage>
        <taxon>Eukaryota</taxon>
        <taxon>Viridiplantae</taxon>
        <taxon>Streptophyta</taxon>
        <taxon>Embryophyta</taxon>
        <taxon>Tracheophyta</taxon>
        <taxon>Spermatophyta</taxon>
        <taxon>Magnoliopsida</taxon>
        <taxon>eudicotyledons</taxon>
        <taxon>Gunneridae</taxon>
        <taxon>Pentapetalae</taxon>
        <taxon>rosids</taxon>
        <taxon>fabids</taxon>
        <taxon>Malpighiales</taxon>
        <taxon>Salicaceae</taxon>
        <taxon>Flacourtieae</taxon>
        <taxon>Dovyalis</taxon>
    </lineage>
</organism>
<protein>
    <recommendedName>
        <fullName evidence="5">Protein kinase domain-containing protein</fullName>
    </recommendedName>
</protein>
<evidence type="ECO:0000256" key="2">
    <source>
        <dbReference type="PROSITE-ProRule" id="PRU10141"/>
    </source>
</evidence>
<feature type="transmembrane region" description="Helical" evidence="3">
    <location>
        <begin position="49"/>
        <end position="72"/>
    </location>
</feature>
<dbReference type="GO" id="GO:0005524">
    <property type="term" value="F:ATP binding"/>
    <property type="evidence" value="ECO:0007669"/>
    <property type="project" value="UniProtKB-UniRule"/>
</dbReference>
<comment type="subcellular location">
    <subcellularLocation>
        <location evidence="1">Membrane</location>
        <topology evidence="1">Single-pass type I membrane protein</topology>
    </subcellularLocation>
</comment>
<keyword evidence="7" id="KW-1185">Reference proteome</keyword>
<dbReference type="PANTHER" id="PTHR48006:SF88">
    <property type="entry name" value="LRR RECEPTOR-LIKE KINASE FAMILY PROTEIN"/>
    <property type="match status" value="1"/>
</dbReference>
<feature type="binding site" evidence="2">
    <location>
        <position position="155"/>
    </location>
    <ligand>
        <name>ATP</name>
        <dbReference type="ChEBI" id="CHEBI:30616"/>
    </ligand>
</feature>
<evidence type="ECO:0000313" key="7">
    <source>
        <dbReference type="Proteomes" id="UP001314170"/>
    </source>
</evidence>
<dbReference type="Pfam" id="PF07714">
    <property type="entry name" value="PK_Tyr_Ser-Thr"/>
    <property type="match status" value="1"/>
</dbReference>
<comment type="caution">
    <text evidence="6">The sequence shown here is derived from an EMBL/GenBank/DDBJ whole genome shotgun (WGS) entry which is preliminary data.</text>
</comment>